<keyword evidence="2" id="KW-1185">Reference proteome</keyword>
<name>A0ACD4UKV0_9CAUD</name>
<evidence type="ECO:0000313" key="1">
    <source>
        <dbReference type="EMBL" id="WKW85515.1"/>
    </source>
</evidence>
<accession>A0ACD4UKV0</accession>
<evidence type="ECO:0000313" key="2">
    <source>
        <dbReference type="Proteomes" id="UP001654496"/>
    </source>
</evidence>
<gene>
    <name evidence="1" type="primary">63</name>
    <name evidence="1" type="ORF">SEA_REYNAULD_63</name>
</gene>
<proteinExistence type="predicted"/>
<dbReference type="Proteomes" id="UP001654496">
    <property type="component" value="Segment"/>
</dbReference>
<sequence length="123" mass="14440">MVDRDWHITYTEIRYTGSKGTSKAYLCQDCPHAHSSIGRHEYHFHRNHPSRKPPWSPELAELDLSIGLHYALVQDRIYTPEDLAARHPNDLYDIRGIGVTRHSQIYDALCRYYGYEPRDQEKA</sequence>
<reference evidence="1" key="1">
    <citation type="submission" date="2023-06" db="EMBL/GenBank/DDBJ databases">
        <authorList>
            <person name="DeJong R.J."/>
            <person name="Yoon E."/>
            <person name="Radersma M."/>
            <person name="Veenstra M."/>
            <person name="Churu J."/>
            <person name="Moleakunnel K."/>
            <person name="Weaver G."/>
            <person name="Hill E."/>
            <person name="Janvier A."/>
            <person name="Harlow L."/>
            <person name="Kramer C."/>
            <person name="Seinen K."/>
            <person name="Chen A."/>
            <person name="Minasian M."/>
            <person name="Doorn S."/>
            <person name="Dole C."/>
            <person name="Ramsey F."/>
            <person name="Nieze J."/>
            <person name="Baker A."/>
            <person name="Swierenga S."/>
            <person name="White A."/>
            <person name="Howland A."/>
            <person name="Ko C."/>
            <person name="Russell D.A."/>
            <person name="Jacobs-Sera D."/>
            <person name="Hatfull G.F."/>
        </authorList>
    </citation>
    <scope>NUCLEOTIDE SEQUENCE</scope>
</reference>
<dbReference type="EMBL" id="OR159659">
    <property type="protein sequence ID" value="WKW85515.1"/>
    <property type="molecule type" value="Genomic_DNA"/>
</dbReference>
<protein>
    <submittedName>
        <fullName evidence="1">Uncharacterized protein</fullName>
    </submittedName>
</protein>
<organism evidence="1 2">
    <name type="scientific">Rhodococcus phage Reynauld</name>
    <dbReference type="NCBI Taxonomy" id="3062845"/>
    <lineage>
        <taxon>Viruses</taxon>
        <taxon>Duplodnaviria</taxon>
        <taxon>Heunggongvirae</taxon>
        <taxon>Uroviricota</taxon>
        <taxon>Caudoviricetes</taxon>
        <taxon>Caudoviricetes incertae sedis</taxon>
        <taxon>Reynauldvirus</taxon>
        <taxon>Reynauldvirus reynauld</taxon>
    </lineage>
</organism>